<accession>A0AAJ1V2J7</accession>
<feature type="domain" description="L-asparaginase N-terminal" evidence="9">
    <location>
        <begin position="3"/>
        <end position="190"/>
    </location>
</feature>
<evidence type="ECO:0000256" key="2">
    <source>
        <dbReference type="ARBA" id="ARBA00012920"/>
    </source>
</evidence>
<dbReference type="PANTHER" id="PTHR11707:SF28">
    <property type="entry name" value="60 KDA LYSOPHOSPHOLIPASE"/>
    <property type="match status" value="1"/>
</dbReference>
<dbReference type="PANTHER" id="PTHR11707">
    <property type="entry name" value="L-ASPARAGINASE"/>
    <property type="match status" value="1"/>
</dbReference>
<evidence type="ECO:0000256" key="3">
    <source>
        <dbReference type="ARBA" id="ARBA00022801"/>
    </source>
</evidence>
<evidence type="ECO:0000256" key="5">
    <source>
        <dbReference type="PIRSR" id="PIRSR001220-1"/>
    </source>
</evidence>
<feature type="active site" description="O-isoaspartyl threonine intermediate" evidence="5">
    <location>
        <position position="12"/>
    </location>
</feature>
<dbReference type="InterPro" id="IPR036152">
    <property type="entry name" value="Asp/glu_Ase-like_sf"/>
</dbReference>
<reference evidence="11" key="1">
    <citation type="submission" date="2023-05" db="EMBL/GenBank/DDBJ databases">
        <title>Cataloging the Phylogenetic Diversity of Human Bladder Bacteria.</title>
        <authorList>
            <person name="Du J."/>
        </authorList>
    </citation>
    <scope>NUCLEOTIDE SEQUENCE</scope>
    <source>
        <strain evidence="11">UMB1231</strain>
    </source>
</reference>
<dbReference type="PROSITE" id="PS00917">
    <property type="entry name" value="ASN_GLN_ASE_2"/>
    <property type="match status" value="1"/>
</dbReference>
<dbReference type="PROSITE" id="PS51732">
    <property type="entry name" value="ASN_GLN_ASE_3"/>
    <property type="match status" value="1"/>
</dbReference>
<comment type="catalytic activity">
    <reaction evidence="4">
        <text>L-asparagine + H2O = L-aspartate + NH4(+)</text>
        <dbReference type="Rhea" id="RHEA:21016"/>
        <dbReference type="ChEBI" id="CHEBI:15377"/>
        <dbReference type="ChEBI" id="CHEBI:28938"/>
        <dbReference type="ChEBI" id="CHEBI:29991"/>
        <dbReference type="ChEBI" id="CHEBI:58048"/>
        <dbReference type="EC" id="3.5.1.1"/>
    </reaction>
</comment>
<dbReference type="CDD" id="cd08964">
    <property type="entry name" value="L-asparaginase_II"/>
    <property type="match status" value="1"/>
</dbReference>
<feature type="domain" description="Asparaginase/glutaminase C-terminal" evidence="10">
    <location>
        <begin position="204"/>
        <end position="311"/>
    </location>
</feature>
<organism evidence="11 12">
    <name type="scientific">Facklamia hominis</name>
    <dbReference type="NCBI Taxonomy" id="178214"/>
    <lineage>
        <taxon>Bacteria</taxon>
        <taxon>Bacillati</taxon>
        <taxon>Bacillota</taxon>
        <taxon>Bacilli</taxon>
        <taxon>Lactobacillales</taxon>
        <taxon>Aerococcaceae</taxon>
        <taxon>Facklamia</taxon>
    </lineage>
</organism>
<dbReference type="Proteomes" id="UP001229251">
    <property type="component" value="Unassembled WGS sequence"/>
</dbReference>
<dbReference type="SUPFAM" id="SSF53774">
    <property type="entry name" value="Glutaminase/Asparaginase"/>
    <property type="match status" value="1"/>
</dbReference>
<evidence type="ECO:0000256" key="1">
    <source>
        <dbReference type="ARBA" id="ARBA00010518"/>
    </source>
</evidence>
<dbReference type="PIRSF" id="PIRSF500176">
    <property type="entry name" value="L_ASNase"/>
    <property type="match status" value="1"/>
</dbReference>
<dbReference type="PROSITE" id="PS00144">
    <property type="entry name" value="ASN_GLN_ASE_1"/>
    <property type="match status" value="1"/>
</dbReference>
<dbReference type="FunFam" id="3.40.50.40:FF:000003">
    <property type="entry name" value="L-asparaginase 2"/>
    <property type="match status" value="1"/>
</dbReference>
<dbReference type="Gene3D" id="3.40.50.1170">
    <property type="entry name" value="L-asparaginase, N-terminal domain"/>
    <property type="match status" value="1"/>
</dbReference>
<dbReference type="AlphaFoldDB" id="A0AAJ1V2J7"/>
<dbReference type="GO" id="GO:0006528">
    <property type="term" value="P:asparagine metabolic process"/>
    <property type="evidence" value="ECO:0007669"/>
    <property type="project" value="InterPro"/>
</dbReference>
<evidence type="ECO:0000256" key="4">
    <source>
        <dbReference type="ARBA" id="ARBA00049366"/>
    </source>
</evidence>
<dbReference type="InterPro" id="IPR027475">
    <property type="entry name" value="Asparaginase/glutaminase_AS2"/>
</dbReference>
<comment type="similarity">
    <text evidence="1">Belongs to the asparaginase 1 family.</text>
</comment>
<evidence type="ECO:0000256" key="8">
    <source>
        <dbReference type="PROSITE-ProRule" id="PRU10100"/>
    </source>
</evidence>
<dbReference type="InterPro" id="IPR020827">
    <property type="entry name" value="Asparaginase/glutaminase_AS1"/>
</dbReference>
<feature type="active site" evidence="8">
    <location>
        <position position="86"/>
    </location>
</feature>
<evidence type="ECO:0000313" key="11">
    <source>
        <dbReference type="EMBL" id="MDK7186421.1"/>
    </source>
</evidence>
<dbReference type="SFLD" id="SFLDS00057">
    <property type="entry name" value="Glutaminase/Asparaginase"/>
    <property type="match status" value="1"/>
</dbReference>
<dbReference type="RefSeq" id="WP_006907567.1">
    <property type="nucleotide sequence ID" value="NZ_JASOOE010000001.1"/>
</dbReference>
<comment type="caution">
    <text evidence="11">The sequence shown here is derived from an EMBL/GenBank/DDBJ whole genome shotgun (WGS) entry which is preliminary data.</text>
</comment>
<dbReference type="PRINTS" id="PR00139">
    <property type="entry name" value="ASNGLNASE"/>
</dbReference>
<feature type="active site" evidence="7">
    <location>
        <position position="12"/>
    </location>
</feature>
<dbReference type="EC" id="3.5.1.1" evidence="2"/>
<evidence type="ECO:0000256" key="6">
    <source>
        <dbReference type="PIRSR" id="PIRSR001220-2"/>
    </source>
</evidence>
<dbReference type="PIRSF" id="PIRSF001220">
    <property type="entry name" value="L-ASNase_gatD"/>
    <property type="match status" value="1"/>
</dbReference>
<dbReference type="Gene3D" id="3.40.50.40">
    <property type="match status" value="1"/>
</dbReference>
<evidence type="ECO:0000259" key="10">
    <source>
        <dbReference type="Pfam" id="PF17763"/>
    </source>
</evidence>
<keyword evidence="3" id="KW-0378">Hydrolase</keyword>
<evidence type="ECO:0000256" key="7">
    <source>
        <dbReference type="PROSITE-ProRule" id="PRU10099"/>
    </source>
</evidence>
<name>A0AAJ1V2J7_9LACT</name>
<protein>
    <recommendedName>
        <fullName evidence="2">asparaginase</fullName>
        <ecNumber evidence="2">3.5.1.1</ecNumber>
    </recommendedName>
</protein>
<evidence type="ECO:0000259" key="9">
    <source>
        <dbReference type="Pfam" id="PF00710"/>
    </source>
</evidence>
<dbReference type="Pfam" id="PF17763">
    <property type="entry name" value="Asparaginase_C"/>
    <property type="match status" value="1"/>
</dbReference>
<dbReference type="InterPro" id="IPR040919">
    <property type="entry name" value="Asparaginase_C"/>
</dbReference>
<dbReference type="InterPro" id="IPR006034">
    <property type="entry name" value="Asparaginase/glutaminase-like"/>
</dbReference>
<dbReference type="Pfam" id="PF00710">
    <property type="entry name" value="Asparaginase"/>
    <property type="match status" value="1"/>
</dbReference>
<feature type="binding site" evidence="6">
    <location>
        <position position="55"/>
    </location>
    <ligand>
        <name>substrate</name>
    </ligand>
</feature>
<dbReference type="EMBL" id="JASOOE010000001">
    <property type="protein sequence ID" value="MDK7186421.1"/>
    <property type="molecule type" value="Genomic_DNA"/>
</dbReference>
<dbReference type="InterPro" id="IPR037152">
    <property type="entry name" value="L-asparaginase_N_sf"/>
</dbReference>
<feature type="binding site" evidence="6">
    <location>
        <begin position="86"/>
        <end position="87"/>
    </location>
    <ligand>
        <name>substrate</name>
    </ligand>
</feature>
<dbReference type="InterPro" id="IPR027474">
    <property type="entry name" value="L-asparaginase_N"/>
</dbReference>
<gene>
    <name evidence="11" type="ORF">QP433_00320</name>
</gene>
<evidence type="ECO:0000313" key="12">
    <source>
        <dbReference type="Proteomes" id="UP001229251"/>
    </source>
</evidence>
<dbReference type="GO" id="GO:0004067">
    <property type="term" value="F:asparaginase activity"/>
    <property type="evidence" value="ECO:0007669"/>
    <property type="project" value="UniProtKB-UniRule"/>
</dbReference>
<dbReference type="InterPro" id="IPR004550">
    <property type="entry name" value="AsnASE_II"/>
</dbReference>
<dbReference type="InterPro" id="IPR027473">
    <property type="entry name" value="L-asparaginase_C"/>
</dbReference>
<sequence length="321" mass="35229">MKKILLINTGGTIAMSQDQTTGKVSPTSDNPIHQQGHLLQNFADIDVLDFLNIPSPHMDLEKMLELSQLIQEKAKSYDGIVITHGTDTLEETAYFLELTLDLPIPIVVTGAMRSSNEIGSDGLANLRSAIFTAREDHSAQKGVLVVMNEEIHTATYVTKTHTTNLATFQTPTFGPIGILYKNQVTYFQELIRHEHYHLTAISQDVALLKVYAGMKADLFEAVLDHGYQGLVIEALGAGNLPPQIVPILEQFMEAQIPVVLVSRAFNGVTEDIYDYPGGGKRLSQMGVIFTQGLSGIKARIKLAVLLNAEEKVSIKQAFQGK</sequence>
<proteinExistence type="inferred from homology"/>
<dbReference type="FunFam" id="3.40.50.1170:FF:000001">
    <property type="entry name" value="L-asparaginase 2"/>
    <property type="match status" value="1"/>
</dbReference>
<dbReference type="SMART" id="SM00870">
    <property type="entry name" value="Asparaginase"/>
    <property type="match status" value="1"/>
</dbReference>